<feature type="region of interest" description="Disordered" evidence="1">
    <location>
        <begin position="42"/>
        <end position="61"/>
    </location>
</feature>
<sequence length="61" mass="6583">MHPTTLTATGPAGSRCLHQHGYGVPSPALVARADRGFERFLARTTQADTAPTDRHDAARNR</sequence>
<organism evidence="2 3">
    <name type="scientific">Streptomyces lavendofoliae</name>
    <dbReference type="NCBI Taxonomy" id="67314"/>
    <lineage>
        <taxon>Bacteria</taxon>
        <taxon>Bacillati</taxon>
        <taxon>Actinomycetota</taxon>
        <taxon>Actinomycetes</taxon>
        <taxon>Kitasatosporales</taxon>
        <taxon>Streptomycetaceae</taxon>
        <taxon>Streptomyces</taxon>
    </lineage>
</organism>
<evidence type="ECO:0000313" key="2">
    <source>
        <dbReference type="EMBL" id="GGU66385.1"/>
    </source>
</evidence>
<reference evidence="2" key="2">
    <citation type="submission" date="2020-09" db="EMBL/GenBank/DDBJ databases">
        <authorList>
            <person name="Sun Q."/>
            <person name="Ohkuma M."/>
        </authorList>
    </citation>
    <scope>NUCLEOTIDE SEQUENCE</scope>
    <source>
        <strain evidence="2">JCM 4391</strain>
    </source>
</reference>
<accession>A0A918I5D5</accession>
<dbReference type="AlphaFoldDB" id="A0A918I5D5"/>
<evidence type="ECO:0000256" key="1">
    <source>
        <dbReference type="SAM" id="MobiDB-lite"/>
    </source>
</evidence>
<evidence type="ECO:0000313" key="3">
    <source>
        <dbReference type="Proteomes" id="UP000636661"/>
    </source>
</evidence>
<name>A0A918I5D5_9ACTN</name>
<comment type="caution">
    <text evidence="2">The sequence shown here is derived from an EMBL/GenBank/DDBJ whole genome shotgun (WGS) entry which is preliminary data.</text>
</comment>
<dbReference type="Proteomes" id="UP000636661">
    <property type="component" value="Unassembled WGS sequence"/>
</dbReference>
<reference evidence="2" key="1">
    <citation type="journal article" date="2014" name="Int. J. Syst. Evol. Microbiol.">
        <title>Complete genome sequence of Corynebacterium casei LMG S-19264T (=DSM 44701T), isolated from a smear-ripened cheese.</title>
        <authorList>
            <consortium name="US DOE Joint Genome Institute (JGI-PGF)"/>
            <person name="Walter F."/>
            <person name="Albersmeier A."/>
            <person name="Kalinowski J."/>
            <person name="Ruckert C."/>
        </authorList>
    </citation>
    <scope>NUCLEOTIDE SEQUENCE</scope>
    <source>
        <strain evidence="2">JCM 4391</strain>
    </source>
</reference>
<feature type="compositionally biased region" description="Basic and acidic residues" evidence="1">
    <location>
        <begin position="51"/>
        <end position="61"/>
    </location>
</feature>
<dbReference type="RefSeq" id="WP_189554736.1">
    <property type="nucleotide sequence ID" value="NZ_BMTP01000027.1"/>
</dbReference>
<gene>
    <name evidence="2" type="ORF">GCM10010274_63790</name>
</gene>
<dbReference type="EMBL" id="BMTP01000027">
    <property type="protein sequence ID" value="GGU66385.1"/>
    <property type="molecule type" value="Genomic_DNA"/>
</dbReference>
<protein>
    <submittedName>
        <fullName evidence="2">Uncharacterized protein</fullName>
    </submittedName>
</protein>
<keyword evidence="3" id="KW-1185">Reference proteome</keyword>
<proteinExistence type="predicted"/>